<feature type="domain" description="NADH:ubiquinone oxidoreductase 30kDa subunit" evidence="2">
    <location>
        <begin position="32"/>
        <end position="144"/>
    </location>
</feature>
<comment type="caution">
    <text evidence="3">The sequence shown here is derived from an EMBL/GenBank/DDBJ whole genome shotgun (WGS) entry which is preliminary data.</text>
</comment>
<proteinExistence type="inferred from homology"/>
<dbReference type="SUPFAM" id="SSF143243">
    <property type="entry name" value="Nqo5-like"/>
    <property type="match status" value="1"/>
</dbReference>
<protein>
    <recommendedName>
        <fullName evidence="2">NADH:ubiquinone oxidoreductase 30kDa subunit domain-containing protein</fullName>
    </recommendedName>
</protein>
<evidence type="ECO:0000256" key="1">
    <source>
        <dbReference type="ARBA" id="ARBA00007569"/>
    </source>
</evidence>
<dbReference type="InterPro" id="IPR001268">
    <property type="entry name" value="NADH_UbQ_OxRdtase_30kDa_su"/>
</dbReference>
<dbReference type="InterPro" id="IPR037232">
    <property type="entry name" value="NADH_quin_OxRdtase_su_C/D-like"/>
</dbReference>
<dbReference type="GO" id="GO:0008137">
    <property type="term" value="F:NADH dehydrogenase (ubiquinone) activity"/>
    <property type="evidence" value="ECO:0007669"/>
    <property type="project" value="InterPro"/>
</dbReference>
<organism evidence="3">
    <name type="scientific">marine sediment metagenome</name>
    <dbReference type="NCBI Taxonomy" id="412755"/>
    <lineage>
        <taxon>unclassified sequences</taxon>
        <taxon>metagenomes</taxon>
        <taxon>ecological metagenomes</taxon>
    </lineage>
</organism>
<dbReference type="Gene3D" id="3.30.460.80">
    <property type="entry name" value="NADH:ubiquinone oxidoreductase, 30kDa subunit"/>
    <property type="match status" value="1"/>
</dbReference>
<dbReference type="PANTHER" id="PTHR10884:SF14">
    <property type="entry name" value="NADH DEHYDROGENASE [UBIQUINONE] IRON-SULFUR PROTEIN 3, MITOCHONDRIAL"/>
    <property type="match status" value="1"/>
</dbReference>
<sequence>MPARTLLKKLKEALGEHIGQAWVPRPHRAFFTVKREELHDVVEALVKRFDIRHLSTITGVDTGEEIELLYHFWDRDVCFTVKITLPHHQPRIKTLTDIVPGALFYEREVHDLLGVEFEEHPDLSPLVLPEGWEDGHPLLKDWSPPEEN</sequence>
<accession>X0W1S1</accession>
<evidence type="ECO:0000259" key="2">
    <source>
        <dbReference type="Pfam" id="PF00329"/>
    </source>
</evidence>
<dbReference type="PANTHER" id="PTHR10884">
    <property type="entry name" value="NADH DEHYDROGENASE UBIQUINONE IRON-SULFUR PROTEIN 3"/>
    <property type="match status" value="1"/>
</dbReference>
<comment type="similarity">
    <text evidence="1">Belongs to the complex I 30 kDa subunit family.</text>
</comment>
<dbReference type="AlphaFoldDB" id="X0W1S1"/>
<dbReference type="EMBL" id="BARS01031994">
    <property type="protein sequence ID" value="GAG24460.1"/>
    <property type="molecule type" value="Genomic_DNA"/>
</dbReference>
<name>X0W1S1_9ZZZZ</name>
<evidence type="ECO:0000313" key="3">
    <source>
        <dbReference type="EMBL" id="GAG24460.1"/>
    </source>
</evidence>
<gene>
    <name evidence="3" type="ORF">S01H1_49717</name>
</gene>
<dbReference type="Pfam" id="PF00329">
    <property type="entry name" value="Complex1_30kDa"/>
    <property type="match status" value="1"/>
</dbReference>
<reference evidence="3" key="1">
    <citation type="journal article" date="2014" name="Front. Microbiol.">
        <title>High frequency of phylogenetically diverse reductive dehalogenase-homologous genes in deep subseafloor sedimentary metagenomes.</title>
        <authorList>
            <person name="Kawai M."/>
            <person name="Futagami T."/>
            <person name="Toyoda A."/>
            <person name="Takaki Y."/>
            <person name="Nishi S."/>
            <person name="Hori S."/>
            <person name="Arai W."/>
            <person name="Tsubouchi T."/>
            <person name="Morono Y."/>
            <person name="Uchiyama I."/>
            <person name="Ito T."/>
            <person name="Fujiyama A."/>
            <person name="Inagaki F."/>
            <person name="Takami H."/>
        </authorList>
    </citation>
    <scope>NUCLEOTIDE SEQUENCE</scope>
    <source>
        <strain evidence="3">Expedition CK06-06</strain>
    </source>
</reference>